<dbReference type="Proteomes" id="UP000571017">
    <property type="component" value="Unassembled WGS sequence"/>
</dbReference>
<reference evidence="2 3" key="1">
    <citation type="journal article" date="2004" name="Extremophiles">
        <title>Halobacillus locisalis sp. nov., a halophilic bacterium isolated from a marine solar saltern of the Yellow Sea in Korea.</title>
        <authorList>
            <person name="Yoon J.H."/>
            <person name="Kang K.H."/>
            <person name="Oh T.K."/>
            <person name="Park Y.H."/>
        </authorList>
    </citation>
    <scope>NUCLEOTIDE SEQUENCE [LARGE SCALE GENOMIC DNA]</scope>
    <source>
        <strain evidence="2 3">KCTC 3788</strain>
    </source>
</reference>
<comment type="caution">
    <text evidence="2">The sequence shown here is derived from an EMBL/GenBank/DDBJ whole genome shotgun (WGS) entry which is preliminary data.</text>
</comment>
<accession>A0A838CXD9</accession>
<dbReference type="RefSeq" id="WP_181473307.1">
    <property type="nucleotide sequence ID" value="NZ_JACEFG010000003.1"/>
</dbReference>
<proteinExistence type="predicted"/>
<name>A0A838CXD9_9BACI</name>
<evidence type="ECO:0000259" key="1">
    <source>
        <dbReference type="Pfam" id="PF23491"/>
    </source>
</evidence>
<dbReference type="AlphaFoldDB" id="A0A838CXD9"/>
<dbReference type="EMBL" id="JACEFG010000003">
    <property type="protein sequence ID" value="MBA2176276.1"/>
    <property type="molecule type" value="Genomic_DNA"/>
</dbReference>
<evidence type="ECO:0000313" key="3">
    <source>
        <dbReference type="Proteomes" id="UP000571017"/>
    </source>
</evidence>
<feature type="domain" description="Sublancin immunity protein SunI-like PH" evidence="1">
    <location>
        <begin position="4"/>
        <end position="82"/>
    </location>
</feature>
<keyword evidence="3" id="KW-1185">Reference proteome</keyword>
<dbReference type="Pfam" id="PF23491">
    <property type="entry name" value="bPH_8"/>
    <property type="match status" value="1"/>
</dbReference>
<organism evidence="2 3">
    <name type="scientific">Halobacillus locisalis</name>
    <dbReference type="NCBI Taxonomy" id="220753"/>
    <lineage>
        <taxon>Bacteria</taxon>
        <taxon>Bacillati</taxon>
        <taxon>Bacillota</taxon>
        <taxon>Bacilli</taxon>
        <taxon>Bacillales</taxon>
        <taxon>Bacillaceae</taxon>
        <taxon>Halobacillus</taxon>
    </lineage>
</organism>
<evidence type="ECO:0000313" key="2">
    <source>
        <dbReference type="EMBL" id="MBA2176276.1"/>
    </source>
</evidence>
<protein>
    <recommendedName>
        <fullName evidence="1">Sublancin immunity protein SunI-like PH domain-containing protein</fullName>
    </recommendedName>
</protein>
<gene>
    <name evidence="2" type="ORF">H0266_15365</name>
</gene>
<sequence length="89" mass="10292">MGLFDVDIKKKDDHLRIKWQLSKIDIPLDEIKDIIEDEQHEGLERTGFQIGQPFRSTHRVVIHTAAETYVLHTSKAGTKSQILSYMNES</sequence>
<dbReference type="InterPro" id="IPR055365">
    <property type="entry name" value="PH_SunI-like"/>
</dbReference>